<name>A0ABQ8JBE7_DERPT</name>
<dbReference type="Proteomes" id="UP000887458">
    <property type="component" value="Unassembled WGS sequence"/>
</dbReference>
<sequence length="841" mass="97735">MRRSDQKRSKHDNIPGNKSRLFNTYSSANIPYDGQRQFYNPSTDRPEPSAPPESDNNPVSSEYTPLLENFTERFINRSQGPVPGSIVDTTSVSSTITTSTATNNNLAPHQSVTVIPSPVVPPELLLIHYQQSPFNPNLVASDISSLSSYSNGDDDAQNDHNQPRSRMVGISDGCYSKFRLYCCQTFWYLSQTILILSLIVYNFGSTFAPSIYSSLVITPNFVHANTSHSQMVTFDFFALTTVQFTMSLLALIGSLILLYSASRVIHRLRRRVHLRNLKQISRSATSNFAQSFSSTAVPTNETISDSESTTTIITSEMIIFETLGSTMARIFSLIMLIHQFCICSMYIHLIYDYFDMIILSSESILSSDWINYLGINSDRKWYLDHLVLGSIWLTLMVSIIVALATTSFIWSRRQQDWQTIQFTRLYLLRILKILAIMIGFITLIILPFVGIHIYLRQNLQMNKKIQLNKSIANQSSIGHIPNPFPPFDLCMNDWYASLFGAIPILLMPFHLNEILIMLMYSRYDYQYYRRRLQIFDNGEVFGQNDNNSEQQRHLLISDQQHTMNSNYQSIRYPDASVSRSSPIITEESGDPLLYLASMQSMKRSSVSSFFFRSYSSIRNWFIMIAFFILLFQVFMNIFYFHPIDTKIINSTVIELNFIRNYLKEKSIYVMVASIVFLLNATILYLLMLFRGKLALDWLRYGQQYGQKSVFVTRFNFWTPYIIWNCLALIISLALEYLQRFLQIQIWLLGLTTLIILLLYPSMLLMYFAAKTLRSSTLNNTTNNTNRQESISQRFRPLRWPWFFLFISIFLFSTTMTYLIFWIYGFWYDEKDFSYFIRIQHQ</sequence>
<feature type="transmembrane region" description="Helical" evidence="2">
    <location>
        <begin position="620"/>
        <end position="640"/>
    </location>
</feature>
<feature type="transmembrane region" description="Helical" evidence="2">
    <location>
        <begin position="386"/>
        <end position="410"/>
    </location>
</feature>
<keyword evidence="2" id="KW-0812">Transmembrane</keyword>
<feature type="transmembrane region" description="Helical" evidence="2">
    <location>
        <begin position="667"/>
        <end position="689"/>
    </location>
</feature>
<keyword evidence="2" id="KW-1133">Transmembrane helix</keyword>
<feature type="region of interest" description="Disordered" evidence="1">
    <location>
        <begin position="1"/>
        <end position="62"/>
    </location>
</feature>
<feature type="transmembrane region" description="Helical" evidence="2">
    <location>
        <begin position="710"/>
        <end position="733"/>
    </location>
</feature>
<feature type="transmembrane region" description="Helical" evidence="2">
    <location>
        <begin position="801"/>
        <end position="823"/>
    </location>
</feature>
<feature type="compositionally biased region" description="Basic and acidic residues" evidence="1">
    <location>
        <begin position="1"/>
        <end position="13"/>
    </location>
</feature>
<reference evidence="3 4" key="2">
    <citation type="journal article" date="2022" name="Mol. Biol. Evol.">
        <title>Comparative Genomics Reveals Insights into the Divergent Evolution of Astigmatic Mites and Household Pest Adaptations.</title>
        <authorList>
            <person name="Xiong Q."/>
            <person name="Wan A.T."/>
            <person name="Liu X."/>
            <person name="Fung C.S."/>
            <person name="Xiao X."/>
            <person name="Malainual N."/>
            <person name="Hou J."/>
            <person name="Wang L."/>
            <person name="Wang M."/>
            <person name="Yang K.Y."/>
            <person name="Cui Y."/>
            <person name="Leung E.L."/>
            <person name="Nong W."/>
            <person name="Shin S.K."/>
            <person name="Au S.W."/>
            <person name="Jeong K.Y."/>
            <person name="Chew F.T."/>
            <person name="Hui J.H."/>
            <person name="Leung T.F."/>
            <person name="Tungtrongchitr A."/>
            <person name="Zhong N."/>
            <person name="Liu Z."/>
            <person name="Tsui S.K."/>
        </authorList>
    </citation>
    <scope>NUCLEOTIDE SEQUENCE [LARGE SCALE GENOMIC DNA]</scope>
    <source>
        <strain evidence="3">Derp</strain>
    </source>
</reference>
<reference evidence="3 4" key="1">
    <citation type="journal article" date="2018" name="J. Allergy Clin. Immunol.">
        <title>High-quality assembly of Dermatophagoides pteronyssinus genome and transcriptome reveals a wide range of novel allergens.</title>
        <authorList>
            <person name="Liu X.Y."/>
            <person name="Yang K.Y."/>
            <person name="Wang M.Q."/>
            <person name="Kwok J.S."/>
            <person name="Zeng X."/>
            <person name="Yang Z."/>
            <person name="Xiao X.J."/>
            <person name="Lau C.P."/>
            <person name="Li Y."/>
            <person name="Huang Z.M."/>
            <person name="Ba J.G."/>
            <person name="Yim A.K."/>
            <person name="Ouyang C.Y."/>
            <person name="Ngai S.M."/>
            <person name="Chan T.F."/>
            <person name="Leung E.L."/>
            <person name="Liu L."/>
            <person name="Liu Z.G."/>
            <person name="Tsui S.K."/>
        </authorList>
    </citation>
    <scope>NUCLEOTIDE SEQUENCE [LARGE SCALE GENOMIC DNA]</scope>
    <source>
        <strain evidence="3">Derp</strain>
    </source>
</reference>
<feature type="transmembrane region" description="Helical" evidence="2">
    <location>
        <begin position="745"/>
        <end position="769"/>
    </location>
</feature>
<comment type="caution">
    <text evidence="3">The sequence shown here is derived from an EMBL/GenBank/DDBJ whole genome shotgun (WGS) entry which is preliminary data.</text>
</comment>
<gene>
    <name evidence="3" type="ORF">DERP_001765</name>
</gene>
<feature type="transmembrane region" description="Helical" evidence="2">
    <location>
        <begin position="430"/>
        <end position="455"/>
    </location>
</feature>
<evidence type="ECO:0000313" key="3">
    <source>
        <dbReference type="EMBL" id="KAH9419932.1"/>
    </source>
</evidence>
<organism evidence="3 4">
    <name type="scientific">Dermatophagoides pteronyssinus</name>
    <name type="common">European house dust mite</name>
    <dbReference type="NCBI Taxonomy" id="6956"/>
    <lineage>
        <taxon>Eukaryota</taxon>
        <taxon>Metazoa</taxon>
        <taxon>Ecdysozoa</taxon>
        <taxon>Arthropoda</taxon>
        <taxon>Chelicerata</taxon>
        <taxon>Arachnida</taxon>
        <taxon>Acari</taxon>
        <taxon>Acariformes</taxon>
        <taxon>Sarcoptiformes</taxon>
        <taxon>Astigmata</taxon>
        <taxon>Psoroptidia</taxon>
        <taxon>Analgoidea</taxon>
        <taxon>Pyroglyphidae</taxon>
        <taxon>Dermatophagoidinae</taxon>
        <taxon>Dermatophagoides</taxon>
    </lineage>
</organism>
<evidence type="ECO:0000313" key="4">
    <source>
        <dbReference type="Proteomes" id="UP000887458"/>
    </source>
</evidence>
<evidence type="ECO:0000256" key="2">
    <source>
        <dbReference type="SAM" id="Phobius"/>
    </source>
</evidence>
<keyword evidence="2" id="KW-0472">Membrane</keyword>
<proteinExistence type="predicted"/>
<keyword evidence="4" id="KW-1185">Reference proteome</keyword>
<feature type="transmembrane region" description="Helical" evidence="2">
    <location>
        <begin position="330"/>
        <end position="351"/>
    </location>
</feature>
<feature type="transmembrane region" description="Helical" evidence="2">
    <location>
        <begin position="236"/>
        <end position="261"/>
    </location>
</feature>
<evidence type="ECO:0000256" key="1">
    <source>
        <dbReference type="SAM" id="MobiDB-lite"/>
    </source>
</evidence>
<protein>
    <submittedName>
        <fullName evidence="3">Uncharacterized protein</fullName>
    </submittedName>
</protein>
<accession>A0ABQ8JBE7</accession>
<feature type="transmembrane region" description="Helical" evidence="2">
    <location>
        <begin position="494"/>
        <end position="520"/>
    </location>
</feature>
<feature type="compositionally biased region" description="Polar residues" evidence="1">
    <location>
        <begin position="20"/>
        <end position="29"/>
    </location>
</feature>
<dbReference type="EMBL" id="NJHN03000054">
    <property type="protein sequence ID" value="KAH9419932.1"/>
    <property type="molecule type" value="Genomic_DNA"/>
</dbReference>
<feature type="transmembrane region" description="Helical" evidence="2">
    <location>
        <begin position="186"/>
        <end position="204"/>
    </location>
</feature>